<accession>A0ACD4ZUA8</accession>
<gene>
    <name evidence="1" type="ORF">OG835_34065</name>
</gene>
<evidence type="ECO:0000313" key="1">
    <source>
        <dbReference type="EMBL" id="WSC01539.1"/>
    </source>
</evidence>
<sequence>MNAFEPTDRVLVSPRYLAGAGAGRLGDALGALIHLFGWHTTHDPATGHISLDSPHHSLSVDFDPSRFDGIWWTIAHHEPFWKAQFTHQTPIEAIAAVTQALPQLLGDHRHAERIPLTTTSPSATAATHRWTAESDGTVFTSPDGHCTLRCTPDDEAAWTVSHSVYGRISTEWSAVFTRDAPERLFAQFFAHLASNDPVERVFNDVPRRVQHSESALITPVRGAAVNPHTHHAVAQAARAHADRHPRR</sequence>
<dbReference type="EMBL" id="CP109109">
    <property type="protein sequence ID" value="WSC01539.1"/>
    <property type="molecule type" value="Genomic_DNA"/>
</dbReference>
<proteinExistence type="predicted"/>
<dbReference type="Proteomes" id="UP001348369">
    <property type="component" value="Chromosome"/>
</dbReference>
<evidence type="ECO:0000313" key="2">
    <source>
        <dbReference type="Proteomes" id="UP001348369"/>
    </source>
</evidence>
<organism evidence="1 2">
    <name type="scientific">Streptomyces scopuliridis</name>
    <dbReference type="NCBI Taxonomy" id="452529"/>
    <lineage>
        <taxon>Bacteria</taxon>
        <taxon>Bacillati</taxon>
        <taxon>Actinomycetota</taxon>
        <taxon>Actinomycetes</taxon>
        <taxon>Kitasatosporales</taxon>
        <taxon>Streptomycetaceae</taxon>
        <taxon>Streptomyces</taxon>
    </lineage>
</organism>
<keyword evidence="2" id="KW-1185">Reference proteome</keyword>
<reference evidence="1" key="1">
    <citation type="submission" date="2022-10" db="EMBL/GenBank/DDBJ databases">
        <title>The complete genomes of actinobacterial strains from the NBC collection.</title>
        <authorList>
            <person name="Joergensen T.S."/>
            <person name="Alvarez Arevalo M."/>
            <person name="Sterndorff E.B."/>
            <person name="Faurdal D."/>
            <person name="Vuksanovic O."/>
            <person name="Mourched A.-S."/>
            <person name="Charusanti P."/>
            <person name="Shaw S."/>
            <person name="Blin K."/>
            <person name="Weber T."/>
        </authorList>
    </citation>
    <scope>NUCLEOTIDE SEQUENCE</scope>
    <source>
        <strain evidence="1">NBC 01771</strain>
    </source>
</reference>
<name>A0ACD4ZUA8_9ACTN</name>
<protein>
    <submittedName>
        <fullName evidence="1">DUF317 domain-containing protein</fullName>
    </submittedName>
</protein>